<gene>
    <name evidence="14" type="ORF">FHS00_003088</name>
</gene>
<dbReference type="PRINTS" id="PR01009">
    <property type="entry name" value="FLGMRINGFLIF"/>
</dbReference>
<dbReference type="RefSeq" id="WP_183474962.1">
    <property type="nucleotide sequence ID" value="NZ_JACIBX010000015.1"/>
</dbReference>
<sequence>MQSIIDNLAGLGRTRLIALGATGLGLVLALSVGLNLVLAPSFAPLYSDLSLATAGRVVSALEQDGFDVELSGGGTIVSVPQDDVARARMSLAEQGLPGEGGAGWEIFDQSSGLGMNSFMQQVSRLRALEGELARSIQTIDGIDAARVHLVLPEREAFSRTRPEPSASVIVRGRATSSISRRQGLAIRALVASAVPDLAPSRVTVLSASGETILSEETEGDAGVQAAGASMQERLQRSITEMLTARVGAGNARVQVNVDLSTERQVIREQSFDPDQQVVRSTETRQEEAQDREGTQTEVGVANNLPPELGGDAGGEQSASTSTRTDEIVNYEIGSTQRETVREPGSVERISVAVLVNGIYNVAANGETVYEERSPEELERLTALVRSAVGFDEARGDTVSVDSLRFMDYSMDVGAPIGLSLGQTIAQNFGAILRGTFALALVAAVLGFGLRPMLRRVLPETGTGLALAGATAGAGSAGQLGYEAAPGQAPQLPGAARDAAGQPGALAQQPGARGPSQQAMLPYEQQIATYDGDEMVSLASVDGKIGMRRLVSVGEMVENEPEASLKVVQSWLAEEA</sequence>
<evidence type="ECO:0000313" key="15">
    <source>
        <dbReference type="Proteomes" id="UP000576152"/>
    </source>
</evidence>
<dbReference type="Proteomes" id="UP000576152">
    <property type="component" value="Unassembled WGS sequence"/>
</dbReference>
<evidence type="ECO:0000259" key="13">
    <source>
        <dbReference type="Pfam" id="PF08345"/>
    </source>
</evidence>
<dbReference type="Pfam" id="PF01514">
    <property type="entry name" value="YscJ_FliF"/>
    <property type="match status" value="1"/>
</dbReference>
<organism evidence="14 15">
    <name type="scientific">Limimaricola variabilis</name>
    <dbReference type="NCBI Taxonomy" id="1492771"/>
    <lineage>
        <taxon>Bacteria</taxon>
        <taxon>Pseudomonadati</taxon>
        <taxon>Pseudomonadota</taxon>
        <taxon>Alphaproteobacteria</taxon>
        <taxon>Rhodobacterales</taxon>
        <taxon>Paracoccaceae</taxon>
        <taxon>Limimaricola</taxon>
    </lineage>
</organism>
<keyword evidence="8 9" id="KW-0975">Bacterial flagellum</keyword>
<dbReference type="NCBIfam" id="TIGR00206">
    <property type="entry name" value="fliF"/>
    <property type="match status" value="1"/>
</dbReference>
<evidence type="ECO:0000256" key="10">
    <source>
        <dbReference type="SAM" id="MobiDB-lite"/>
    </source>
</evidence>
<dbReference type="PANTHER" id="PTHR30046">
    <property type="entry name" value="FLAGELLAR M-RING PROTEIN"/>
    <property type="match status" value="1"/>
</dbReference>
<keyword evidence="4" id="KW-1003">Cell membrane</keyword>
<dbReference type="PIRSF" id="PIRSF004862">
    <property type="entry name" value="FliF"/>
    <property type="match status" value="1"/>
</dbReference>
<feature type="region of interest" description="Disordered" evidence="10">
    <location>
        <begin position="267"/>
        <end position="326"/>
    </location>
</feature>
<dbReference type="EMBL" id="JACIBX010000015">
    <property type="protein sequence ID" value="MBB3713484.1"/>
    <property type="molecule type" value="Genomic_DNA"/>
</dbReference>
<accession>A0ABR6HSE5</accession>
<evidence type="ECO:0000256" key="1">
    <source>
        <dbReference type="ARBA" id="ARBA00004117"/>
    </source>
</evidence>
<evidence type="ECO:0000313" key="14">
    <source>
        <dbReference type="EMBL" id="MBB3713484.1"/>
    </source>
</evidence>
<evidence type="ECO:0000256" key="7">
    <source>
        <dbReference type="ARBA" id="ARBA00023136"/>
    </source>
</evidence>
<dbReference type="InterPro" id="IPR013556">
    <property type="entry name" value="Flag_M-ring_C"/>
</dbReference>
<reference evidence="14 15" key="1">
    <citation type="submission" date="2020-08" db="EMBL/GenBank/DDBJ databases">
        <title>Genomic Encyclopedia of Type Strains, Phase III (KMG-III): the genomes of soil and plant-associated and newly described type strains.</title>
        <authorList>
            <person name="Whitman W."/>
        </authorList>
    </citation>
    <scope>NUCLEOTIDE SEQUENCE [LARGE SCALE GENOMIC DNA]</scope>
    <source>
        <strain evidence="14 15">CECT 8572</strain>
    </source>
</reference>
<feature type="region of interest" description="Disordered" evidence="10">
    <location>
        <begin position="484"/>
        <end position="516"/>
    </location>
</feature>
<keyword evidence="14" id="KW-0969">Cilium</keyword>
<feature type="domain" description="Flagellar M-ring N-terminal" evidence="12">
    <location>
        <begin position="40"/>
        <end position="212"/>
    </location>
</feature>
<evidence type="ECO:0000256" key="3">
    <source>
        <dbReference type="ARBA" id="ARBA00007971"/>
    </source>
</evidence>
<dbReference type="Gene3D" id="3.30.300.30">
    <property type="match status" value="1"/>
</dbReference>
<comment type="subcellular location">
    <subcellularLocation>
        <location evidence="1 9">Bacterial flagellum basal body</location>
    </subcellularLocation>
    <subcellularLocation>
        <location evidence="2">Cell membrane</location>
        <topology evidence="2">Multi-pass membrane protein</topology>
    </subcellularLocation>
</comment>
<evidence type="ECO:0000256" key="2">
    <source>
        <dbReference type="ARBA" id="ARBA00004651"/>
    </source>
</evidence>
<evidence type="ECO:0000256" key="8">
    <source>
        <dbReference type="ARBA" id="ARBA00023143"/>
    </source>
</evidence>
<dbReference type="Pfam" id="PF08345">
    <property type="entry name" value="YscJ_FliF_C"/>
    <property type="match status" value="1"/>
</dbReference>
<keyword evidence="14" id="KW-0282">Flagellum</keyword>
<evidence type="ECO:0000256" key="11">
    <source>
        <dbReference type="SAM" id="Phobius"/>
    </source>
</evidence>
<keyword evidence="15" id="KW-1185">Reference proteome</keyword>
<dbReference type="InterPro" id="IPR006182">
    <property type="entry name" value="FliF_N_dom"/>
</dbReference>
<dbReference type="PANTHER" id="PTHR30046:SF0">
    <property type="entry name" value="FLAGELLAR M-RING PROTEIN"/>
    <property type="match status" value="1"/>
</dbReference>
<comment type="similarity">
    <text evidence="3 9">Belongs to the FliF family.</text>
</comment>
<evidence type="ECO:0000256" key="5">
    <source>
        <dbReference type="ARBA" id="ARBA00022692"/>
    </source>
</evidence>
<keyword evidence="7 11" id="KW-0472">Membrane</keyword>
<comment type="caution">
    <text evidence="14">The sequence shown here is derived from an EMBL/GenBank/DDBJ whole genome shotgun (WGS) entry which is preliminary data.</text>
</comment>
<feature type="compositionally biased region" description="Basic and acidic residues" evidence="10">
    <location>
        <begin position="281"/>
        <end position="294"/>
    </location>
</feature>
<evidence type="ECO:0000256" key="9">
    <source>
        <dbReference type="PIRNR" id="PIRNR004862"/>
    </source>
</evidence>
<keyword evidence="14" id="KW-0966">Cell projection</keyword>
<proteinExistence type="inferred from homology"/>
<feature type="compositionally biased region" description="Low complexity" evidence="10">
    <location>
        <begin position="484"/>
        <end position="514"/>
    </location>
</feature>
<name>A0ABR6HSE5_9RHOB</name>
<evidence type="ECO:0000256" key="6">
    <source>
        <dbReference type="ARBA" id="ARBA00022989"/>
    </source>
</evidence>
<evidence type="ECO:0000256" key="4">
    <source>
        <dbReference type="ARBA" id="ARBA00022475"/>
    </source>
</evidence>
<dbReference type="InterPro" id="IPR000067">
    <property type="entry name" value="FlgMring_FliF"/>
</dbReference>
<keyword evidence="5 11" id="KW-0812">Transmembrane</keyword>
<keyword evidence="6 11" id="KW-1133">Transmembrane helix</keyword>
<dbReference type="InterPro" id="IPR043427">
    <property type="entry name" value="YscJ/FliF"/>
</dbReference>
<comment type="function">
    <text evidence="9">The M ring may be actively involved in energy transduction.</text>
</comment>
<dbReference type="InterPro" id="IPR045851">
    <property type="entry name" value="AMP-bd_C_sf"/>
</dbReference>
<evidence type="ECO:0000259" key="12">
    <source>
        <dbReference type="Pfam" id="PF01514"/>
    </source>
</evidence>
<protein>
    <recommendedName>
        <fullName evidence="9">Flagellar M-ring protein</fullName>
    </recommendedName>
</protein>
<feature type="transmembrane region" description="Helical" evidence="11">
    <location>
        <begin position="16"/>
        <end position="38"/>
    </location>
</feature>
<feature type="domain" description="Flagellar M-ring C-terminal" evidence="13">
    <location>
        <begin position="242"/>
        <end position="405"/>
    </location>
</feature>